<evidence type="ECO:0000313" key="4">
    <source>
        <dbReference type="EMBL" id="RGB79557.1"/>
    </source>
</evidence>
<accession>A0A3E2TMP0</accession>
<dbReference type="Pfam" id="PF01026">
    <property type="entry name" value="TatD_DNase"/>
    <property type="match status" value="1"/>
</dbReference>
<dbReference type="PANTHER" id="PTHR46124">
    <property type="entry name" value="D-AMINOACYL-TRNA DEACYLASE"/>
    <property type="match status" value="1"/>
</dbReference>
<feature type="binding site" evidence="3">
    <location>
        <position position="155"/>
    </location>
    <ligand>
        <name>a divalent metal cation</name>
        <dbReference type="ChEBI" id="CHEBI:60240"/>
        <label>2</label>
    </ligand>
</feature>
<feature type="binding site" evidence="3">
    <location>
        <position position="92"/>
    </location>
    <ligand>
        <name>a divalent metal cation</name>
        <dbReference type="ChEBI" id="CHEBI:60240"/>
        <label>1</label>
    </ligand>
</feature>
<keyword evidence="2" id="KW-0378">Hydrolase</keyword>
<dbReference type="Proteomes" id="UP000260773">
    <property type="component" value="Unassembled WGS sequence"/>
</dbReference>
<dbReference type="NCBIfam" id="TIGR00010">
    <property type="entry name" value="YchF/TatD family DNA exonuclease"/>
    <property type="match status" value="1"/>
</dbReference>
<dbReference type="CDD" id="cd01310">
    <property type="entry name" value="TatD_DNAse"/>
    <property type="match status" value="1"/>
</dbReference>
<dbReference type="PANTHER" id="PTHR46124:SF2">
    <property type="entry name" value="D-AMINOACYL-TRNA DEACYLASE"/>
    <property type="match status" value="1"/>
</dbReference>
<dbReference type="AlphaFoldDB" id="A0A3E2TMP0"/>
<name>A0A3E2TMP0_9FIRM</name>
<protein>
    <submittedName>
        <fullName evidence="4">TatD family deoxyribonuclease</fullName>
    </submittedName>
</protein>
<comment type="caution">
    <text evidence="4">The sequence shown here is derived from an EMBL/GenBank/DDBJ whole genome shotgun (WGS) entry which is preliminary data.</text>
</comment>
<feature type="binding site" evidence="3">
    <location>
        <position position="6"/>
    </location>
    <ligand>
        <name>a divalent metal cation</name>
        <dbReference type="ChEBI" id="CHEBI:60240"/>
        <label>1</label>
    </ligand>
</feature>
<dbReference type="PIRSF" id="PIRSF005902">
    <property type="entry name" value="DNase_TatD"/>
    <property type="match status" value="1"/>
</dbReference>
<dbReference type="EMBL" id="QVEP01000023">
    <property type="protein sequence ID" value="RGB79557.1"/>
    <property type="molecule type" value="Genomic_DNA"/>
</dbReference>
<feature type="binding site" evidence="3">
    <location>
        <position position="130"/>
    </location>
    <ligand>
        <name>a divalent metal cation</name>
        <dbReference type="ChEBI" id="CHEBI:60240"/>
        <label>2</label>
    </ligand>
</feature>
<evidence type="ECO:0000256" key="2">
    <source>
        <dbReference type="ARBA" id="ARBA00022801"/>
    </source>
</evidence>
<feature type="binding site" evidence="3">
    <location>
        <position position="8"/>
    </location>
    <ligand>
        <name>a divalent metal cation</name>
        <dbReference type="ChEBI" id="CHEBI:60240"/>
        <label>1</label>
    </ligand>
</feature>
<feature type="binding site" evidence="3">
    <location>
        <position position="205"/>
    </location>
    <ligand>
        <name>a divalent metal cation</name>
        <dbReference type="ChEBI" id="CHEBI:60240"/>
        <label>1</label>
    </ligand>
</feature>
<dbReference type="InterPro" id="IPR001130">
    <property type="entry name" value="TatD-like"/>
</dbReference>
<dbReference type="Gene3D" id="3.20.20.140">
    <property type="entry name" value="Metal-dependent hydrolases"/>
    <property type="match status" value="1"/>
</dbReference>
<dbReference type="GO" id="GO:0046872">
    <property type="term" value="F:metal ion binding"/>
    <property type="evidence" value="ECO:0007669"/>
    <property type="project" value="UniProtKB-KW"/>
</dbReference>
<evidence type="ECO:0000313" key="5">
    <source>
        <dbReference type="Proteomes" id="UP000260773"/>
    </source>
</evidence>
<dbReference type="RefSeq" id="WP_117528516.1">
    <property type="nucleotide sequence ID" value="NZ_JAQDKA010000004.1"/>
</dbReference>
<sequence length="258" mass="29225">MIFETHAHYDDKMFDEDRESLLESMQEAGIGRIVNIGADLASTASSIALSEKYPFIYAAAGVHPSDAAQLNEHTFQWLSEQTAHEKVVAVGEIGLDYYWEKDPEVRANQRYWFRRQLNLAREKVLPVSIHSRDAAKDTLDIAKEEHLAEIGGVVHCFSYTVEMAREYLNMGMYLGIGGVLTYKNARVLKEVVDYAPMDRIVLETDSPYLTPVPNRGKRNSSLNLPYVVMAIAEIKGITTAEVEDITWENAMKLYRMAE</sequence>
<dbReference type="InterPro" id="IPR032466">
    <property type="entry name" value="Metal_Hydrolase"/>
</dbReference>
<dbReference type="GO" id="GO:0016788">
    <property type="term" value="F:hydrolase activity, acting on ester bonds"/>
    <property type="evidence" value="ECO:0007669"/>
    <property type="project" value="InterPro"/>
</dbReference>
<proteinExistence type="predicted"/>
<dbReference type="InterPro" id="IPR015991">
    <property type="entry name" value="TatD/YcfH-like"/>
</dbReference>
<keyword evidence="1 3" id="KW-0479">Metal-binding</keyword>
<evidence type="ECO:0000256" key="3">
    <source>
        <dbReference type="PIRSR" id="PIRSR005902-1"/>
    </source>
</evidence>
<dbReference type="FunFam" id="3.20.20.140:FF:000005">
    <property type="entry name" value="TatD family hydrolase"/>
    <property type="match status" value="1"/>
</dbReference>
<dbReference type="GO" id="GO:0005829">
    <property type="term" value="C:cytosol"/>
    <property type="evidence" value="ECO:0007669"/>
    <property type="project" value="TreeGrafter"/>
</dbReference>
<evidence type="ECO:0000256" key="1">
    <source>
        <dbReference type="ARBA" id="ARBA00022723"/>
    </source>
</evidence>
<dbReference type="GO" id="GO:0004536">
    <property type="term" value="F:DNA nuclease activity"/>
    <property type="evidence" value="ECO:0007669"/>
    <property type="project" value="InterPro"/>
</dbReference>
<gene>
    <name evidence="4" type="ORF">DW070_09910</name>
</gene>
<reference evidence="4 5" key="1">
    <citation type="submission" date="2018-08" db="EMBL/GenBank/DDBJ databases">
        <title>A genome reference for cultivated species of the human gut microbiota.</title>
        <authorList>
            <person name="Zou Y."/>
            <person name="Xue W."/>
            <person name="Luo G."/>
        </authorList>
    </citation>
    <scope>NUCLEOTIDE SEQUENCE [LARGE SCALE GENOMIC DNA]</scope>
    <source>
        <strain evidence="4 5">AF45-17</strain>
    </source>
</reference>
<organism evidence="4 5">
    <name type="scientific">Coprococcus catus</name>
    <dbReference type="NCBI Taxonomy" id="116085"/>
    <lineage>
        <taxon>Bacteria</taxon>
        <taxon>Bacillati</taxon>
        <taxon>Bacillota</taxon>
        <taxon>Clostridia</taxon>
        <taxon>Lachnospirales</taxon>
        <taxon>Lachnospiraceae</taxon>
        <taxon>Coprococcus</taxon>
    </lineage>
</organism>
<dbReference type="SUPFAM" id="SSF51556">
    <property type="entry name" value="Metallo-dependent hydrolases"/>
    <property type="match status" value="1"/>
</dbReference>